<keyword evidence="1" id="KW-0479">Metal-binding</keyword>
<organism evidence="10 11">
    <name type="scientific">Umbra pygmaea</name>
    <name type="common">Eastern mudminnow</name>
    <dbReference type="NCBI Taxonomy" id="75934"/>
    <lineage>
        <taxon>Eukaryota</taxon>
        <taxon>Metazoa</taxon>
        <taxon>Chordata</taxon>
        <taxon>Craniata</taxon>
        <taxon>Vertebrata</taxon>
        <taxon>Euteleostomi</taxon>
        <taxon>Actinopterygii</taxon>
        <taxon>Neopterygii</taxon>
        <taxon>Teleostei</taxon>
        <taxon>Protacanthopterygii</taxon>
        <taxon>Esociformes</taxon>
        <taxon>Umbridae</taxon>
        <taxon>Umbra</taxon>
    </lineage>
</organism>
<comment type="caution">
    <text evidence="10">The sequence shown here is derived from an EMBL/GenBank/DDBJ whole genome shotgun (WGS) entry which is preliminary data.</text>
</comment>
<evidence type="ECO:0000256" key="4">
    <source>
        <dbReference type="ARBA" id="ARBA00023125"/>
    </source>
</evidence>
<evidence type="ECO:0000256" key="7">
    <source>
        <dbReference type="RuleBase" id="RU369073"/>
    </source>
</evidence>
<dbReference type="InterPro" id="IPR013087">
    <property type="entry name" value="Znf_C2H2_type"/>
</dbReference>
<dbReference type="PROSITE" id="PS50157">
    <property type="entry name" value="ZINC_FINGER_C2H2_2"/>
    <property type="match status" value="4"/>
</dbReference>
<dbReference type="PROSITE" id="PS50950">
    <property type="entry name" value="ZF_THAP"/>
    <property type="match status" value="1"/>
</dbReference>
<sequence>MEIHQCIVRGCANKSDEIIHYSLPEDPQRRKQWIHFINASNPGEKIPDVSRLCGDHFTEDCFTKLDLGFTTRLILNLDAVPTIYSTNKTSAYRKHSVSPESKKGTGILEVKRAGIKEELVDRELDPQINPWDSSFCSGSESFSLNKKQDVREKESAAENYDQIRVIKIEDLHTGVRKEEGGEYAIEYSHTYPGEGEGRRHEAMLTKLNREEKMMGKRRVKEWMMENINVSKQESEQEEVFVIENYNPEEDGWREFVIGEVEEWQMEIGGEQNVEVVEEQNVEVGGEQNVEVGVKQIVQVGGKRSVEEWGERIEEGKEVVPMWVRRRKKLQWWKYEQEMKRTEEDEFKMIAERAKEELRERQKGQSVEEKKRVAGFRCSQCNNSFQSRSELLEHKASCCSDGKHPSQVPLISQPCPPKQASSAQLLLKKQFFCPLCNKYYKKQGILDRHSRSHTNVHKVTFRCSFCSLEFLKKTEMRDHYYTAHPSMIPSCEDCRKNFSSIEAFLNHQVRHLTVTPYYCCHCHIYQRTQRGLTVHLKNHALQQHLEKLWNLNKTDNTLNSSTSSITESPNDPATIHANHVNVKKHF</sequence>
<dbReference type="EMBL" id="JAGEUA010000002">
    <property type="protein sequence ID" value="KAL1006552.1"/>
    <property type="molecule type" value="Genomic_DNA"/>
</dbReference>
<dbReference type="PROSITE" id="PS00028">
    <property type="entry name" value="ZINC_FINGER_C2H2_1"/>
    <property type="match status" value="3"/>
</dbReference>
<evidence type="ECO:0000313" key="11">
    <source>
        <dbReference type="Proteomes" id="UP001557470"/>
    </source>
</evidence>
<keyword evidence="7" id="KW-0131">Cell cycle</keyword>
<feature type="domain" description="C2H2-type" evidence="8">
    <location>
        <begin position="488"/>
        <end position="515"/>
    </location>
</feature>
<keyword evidence="2 5" id="KW-0863">Zinc-finger</keyword>
<dbReference type="PANTHER" id="PTHR46600">
    <property type="entry name" value="THAP DOMAIN-CONTAINING"/>
    <property type="match status" value="1"/>
</dbReference>
<accession>A0ABD0Y1R1</accession>
<keyword evidence="7" id="KW-0804">Transcription</keyword>
<evidence type="ECO:0000259" key="9">
    <source>
        <dbReference type="PROSITE" id="PS50950"/>
    </source>
</evidence>
<feature type="domain" description="C2H2-type" evidence="8">
    <location>
        <begin position="375"/>
        <end position="408"/>
    </location>
</feature>
<evidence type="ECO:0000259" key="8">
    <source>
        <dbReference type="PROSITE" id="PS50157"/>
    </source>
</evidence>
<dbReference type="GO" id="GO:0001935">
    <property type="term" value="P:endothelial cell proliferation"/>
    <property type="evidence" value="ECO:0007669"/>
    <property type="project" value="UniProtKB-UniRule"/>
</dbReference>
<evidence type="ECO:0000256" key="3">
    <source>
        <dbReference type="ARBA" id="ARBA00022833"/>
    </source>
</evidence>
<dbReference type="SMART" id="SM00980">
    <property type="entry name" value="THAP"/>
    <property type="match status" value="1"/>
</dbReference>
<dbReference type="GO" id="GO:0008270">
    <property type="term" value="F:zinc ion binding"/>
    <property type="evidence" value="ECO:0007669"/>
    <property type="project" value="UniProtKB-KW"/>
</dbReference>
<gene>
    <name evidence="10" type="ORF">UPYG_G00073730</name>
</gene>
<dbReference type="Proteomes" id="UP001557470">
    <property type="component" value="Unassembled WGS sequence"/>
</dbReference>
<dbReference type="GO" id="GO:0005654">
    <property type="term" value="C:nucleoplasm"/>
    <property type="evidence" value="ECO:0007669"/>
    <property type="project" value="UniProtKB-SubCell"/>
</dbReference>
<feature type="domain" description="C2H2-type" evidence="8">
    <location>
        <begin position="430"/>
        <end position="457"/>
    </location>
</feature>
<dbReference type="SMART" id="SM00355">
    <property type="entry name" value="ZnF_C2H2"/>
    <property type="match status" value="5"/>
</dbReference>
<feature type="domain" description="C2H2-type" evidence="8">
    <location>
        <begin position="460"/>
        <end position="488"/>
    </location>
</feature>
<dbReference type="SMART" id="SM00692">
    <property type="entry name" value="DM3"/>
    <property type="match status" value="1"/>
</dbReference>
<dbReference type="AlphaFoldDB" id="A0ABD0Y1R1"/>
<protein>
    <recommendedName>
        <fullName evidence="7">THAP domain-containing protein 1</fullName>
    </recommendedName>
</protein>
<keyword evidence="7" id="KW-0805">Transcription regulation</keyword>
<proteinExistence type="inferred from homology"/>
<keyword evidence="11" id="KW-1185">Reference proteome</keyword>
<dbReference type="SUPFAM" id="SSF57667">
    <property type="entry name" value="beta-beta-alpha zinc fingers"/>
    <property type="match status" value="2"/>
</dbReference>
<dbReference type="GO" id="GO:0043565">
    <property type="term" value="F:sequence-specific DNA binding"/>
    <property type="evidence" value="ECO:0007669"/>
    <property type="project" value="UniProtKB-UniRule"/>
</dbReference>
<dbReference type="InterPro" id="IPR026516">
    <property type="entry name" value="THAP1/10"/>
</dbReference>
<dbReference type="GO" id="GO:0003700">
    <property type="term" value="F:DNA-binding transcription factor activity"/>
    <property type="evidence" value="ECO:0007669"/>
    <property type="project" value="UniProtKB-UniRule"/>
</dbReference>
<evidence type="ECO:0000313" key="10">
    <source>
        <dbReference type="EMBL" id="KAL1006552.1"/>
    </source>
</evidence>
<dbReference type="SUPFAM" id="SSF57716">
    <property type="entry name" value="Glucocorticoid receptor-like (DNA-binding domain)"/>
    <property type="match status" value="1"/>
</dbReference>
<keyword evidence="4 6" id="KW-0238">DNA-binding</keyword>
<comment type="similarity">
    <text evidence="7">Belongs to the THAP1 family.</text>
</comment>
<dbReference type="PANTHER" id="PTHR46600:SF11">
    <property type="entry name" value="THAP DOMAIN-CONTAINING PROTEIN 10"/>
    <property type="match status" value="1"/>
</dbReference>
<evidence type="ECO:0000256" key="1">
    <source>
        <dbReference type="ARBA" id="ARBA00022723"/>
    </source>
</evidence>
<reference evidence="10 11" key="1">
    <citation type="submission" date="2024-06" db="EMBL/GenBank/DDBJ databases">
        <authorList>
            <person name="Pan Q."/>
            <person name="Wen M."/>
            <person name="Jouanno E."/>
            <person name="Zahm M."/>
            <person name="Klopp C."/>
            <person name="Cabau C."/>
            <person name="Louis A."/>
            <person name="Berthelot C."/>
            <person name="Parey E."/>
            <person name="Roest Crollius H."/>
            <person name="Montfort J."/>
            <person name="Robinson-Rechavi M."/>
            <person name="Bouchez O."/>
            <person name="Lampietro C."/>
            <person name="Lopez Roques C."/>
            <person name="Donnadieu C."/>
            <person name="Postlethwait J."/>
            <person name="Bobe J."/>
            <person name="Verreycken H."/>
            <person name="Guiguen Y."/>
        </authorList>
    </citation>
    <scope>NUCLEOTIDE SEQUENCE [LARGE SCALE GENOMIC DNA]</scope>
    <source>
        <strain evidence="10">Up_M1</strain>
        <tissue evidence="10">Testis</tissue>
    </source>
</reference>
<keyword evidence="7" id="KW-0539">Nucleus</keyword>
<comment type="subcellular location">
    <subcellularLocation>
        <location evidence="7">Nucleus</location>
        <location evidence="7">Nucleoplasm</location>
    </subcellularLocation>
</comment>
<keyword evidence="7" id="KW-0175">Coiled coil</keyword>
<comment type="function">
    <text evidence="7">DNA-binding transcription regulator that regulates endothelial cell proliferation and G1/S cell-cycle progression. Specifically binds the 5'-[AT]NTNN[GT]GGCA[AGT]-3' core DNA sequence and acts by modulating expression of pRB-E2F cell-cycle target genes.</text>
</comment>
<dbReference type="InterPro" id="IPR006612">
    <property type="entry name" value="THAP_Znf"/>
</dbReference>
<evidence type="ECO:0000256" key="5">
    <source>
        <dbReference type="PROSITE-ProRule" id="PRU00042"/>
    </source>
</evidence>
<name>A0ABD0Y1R1_UMBPY</name>
<evidence type="ECO:0000256" key="2">
    <source>
        <dbReference type="ARBA" id="ARBA00022771"/>
    </source>
</evidence>
<feature type="domain" description="THAP-type" evidence="9">
    <location>
        <begin position="1"/>
        <end position="84"/>
    </location>
</feature>
<keyword evidence="3" id="KW-0862">Zinc</keyword>
<dbReference type="Pfam" id="PF05485">
    <property type="entry name" value="THAP"/>
    <property type="match status" value="1"/>
</dbReference>
<dbReference type="Gene3D" id="3.30.160.60">
    <property type="entry name" value="Classic Zinc Finger"/>
    <property type="match status" value="1"/>
</dbReference>
<dbReference type="InterPro" id="IPR036236">
    <property type="entry name" value="Znf_C2H2_sf"/>
</dbReference>
<evidence type="ECO:0000256" key="6">
    <source>
        <dbReference type="PROSITE-ProRule" id="PRU00309"/>
    </source>
</evidence>